<dbReference type="GO" id="GO:0005829">
    <property type="term" value="C:cytosol"/>
    <property type="evidence" value="ECO:0007669"/>
    <property type="project" value="TreeGrafter"/>
</dbReference>
<dbReference type="InterPro" id="IPR015424">
    <property type="entry name" value="PyrdxlP-dep_Trfase"/>
</dbReference>
<comment type="similarity">
    <text evidence="1 3">Belongs to the class-III pyridoxal-phosphate-dependent aminotransferase family.</text>
</comment>
<dbReference type="CDD" id="cd00610">
    <property type="entry name" value="OAT_like"/>
    <property type="match status" value="1"/>
</dbReference>
<keyword evidence="4" id="KW-0032">Aminotransferase</keyword>
<reference evidence="4" key="1">
    <citation type="journal article" date="2006" name="Microbiology">
        <title>Metagenomic analysis of mesopelagic Antarctic plankton reveals a novel deltaproteobacterial group.</title>
        <authorList>
            <person name="Moreira D."/>
            <person name="Rodriguez-Valera F."/>
            <person name="Lopez-Garcia P."/>
        </authorList>
    </citation>
    <scope>NUCLEOTIDE SEQUENCE</scope>
</reference>
<evidence type="ECO:0000256" key="1">
    <source>
        <dbReference type="ARBA" id="ARBA00008954"/>
    </source>
</evidence>
<evidence type="ECO:0000256" key="2">
    <source>
        <dbReference type="ARBA" id="ARBA00022898"/>
    </source>
</evidence>
<dbReference type="GO" id="GO:0030170">
    <property type="term" value="F:pyridoxal phosphate binding"/>
    <property type="evidence" value="ECO:0007669"/>
    <property type="project" value="InterPro"/>
</dbReference>
<dbReference type="GO" id="GO:0008483">
    <property type="term" value="F:transaminase activity"/>
    <property type="evidence" value="ECO:0007669"/>
    <property type="project" value="UniProtKB-KW"/>
</dbReference>
<dbReference type="InterPro" id="IPR015422">
    <property type="entry name" value="PyrdxlP-dep_Trfase_small"/>
</dbReference>
<dbReference type="EMBL" id="DQ267496">
    <property type="protein sequence ID" value="ABB84835.1"/>
    <property type="molecule type" value="Genomic_DNA"/>
</dbReference>
<evidence type="ECO:0000256" key="3">
    <source>
        <dbReference type="RuleBase" id="RU003560"/>
    </source>
</evidence>
<keyword evidence="2 3" id="KW-0663">Pyridoxal phosphate</keyword>
<keyword evidence="4" id="KW-0808">Transferase</keyword>
<dbReference type="Gene3D" id="3.90.1150.10">
    <property type="entry name" value="Aspartate Aminotransferase, domain 1"/>
    <property type="match status" value="1"/>
</dbReference>
<evidence type="ECO:0000313" key="4">
    <source>
        <dbReference type="EMBL" id="ABB84835.1"/>
    </source>
</evidence>
<accession>Q2I6L9</accession>
<name>Q2I6L9_9DELT</name>
<dbReference type="PANTHER" id="PTHR43094:SF1">
    <property type="entry name" value="AMINOTRANSFERASE CLASS-III"/>
    <property type="match status" value="1"/>
</dbReference>
<dbReference type="InterPro" id="IPR049704">
    <property type="entry name" value="Aminotrans_3_PPA_site"/>
</dbReference>
<organism evidence="4">
    <name type="scientific">uncultured delta proteobacterium DeepAnt-32C6</name>
    <dbReference type="NCBI Taxonomy" id="357895"/>
    <lineage>
        <taxon>Bacteria</taxon>
        <taxon>Deltaproteobacteria</taxon>
        <taxon>environmental samples</taxon>
    </lineage>
</organism>
<dbReference type="SUPFAM" id="SSF53383">
    <property type="entry name" value="PLP-dependent transferases"/>
    <property type="match status" value="1"/>
</dbReference>
<dbReference type="InterPro" id="IPR015421">
    <property type="entry name" value="PyrdxlP-dep_Trfase_major"/>
</dbReference>
<protein>
    <submittedName>
        <fullName evidence="4">BioA adenosylmethionine-8-amini-7-oxononanoate aminotransferase</fullName>
    </submittedName>
</protein>
<dbReference type="Gene3D" id="3.40.640.10">
    <property type="entry name" value="Type I PLP-dependent aspartate aminotransferase-like (Major domain)"/>
    <property type="match status" value="1"/>
</dbReference>
<dbReference type="Pfam" id="PF00202">
    <property type="entry name" value="Aminotran_3"/>
    <property type="match status" value="1"/>
</dbReference>
<dbReference type="InterPro" id="IPR005814">
    <property type="entry name" value="Aminotrans_3"/>
</dbReference>
<dbReference type="PANTHER" id="PTHR43094">
    <property type="entry name" value="AMINOTRANSFERASE"/>
    <property type="match status" value="1"/>
</dbReference>
<sequence>MTGDAMVELCKKHTIFTWARQDAVAPLPIARAEGIYMYTPEGERYLDFNSQLMSVPIGHGHKRVRVAMKRQIDELAYAFPHAATAVRARVGKLLADIVPGDINTFFFCLSGAEANENAIRAARLYTGRHKILSRYRSYHGATMATLNLTGDPRRWPAEPGPSGFVKVMDPRPYHYSFGESEAEQTEQNLRYLEEVIMYEGPHTIAAMFIETVTGTNGILPPPAGYLKGLRALLDAHGILLICDEVMAGFGRTGRLFAFEHGDILPDILTMAKGLTSSYAPLGAMGLRDPIATYFESHVYWGGLTWNSHPVCLAAAEAAVSVLIDEGLVDNAARLESVMREEMDRLQAKHPSMKEGRCIGLFGMIDVQKNRQGEPMAPYNGTSEGMGALNRFFRENGLFTFVRWGSFMCNPPLCITEEQLREAFAIVDRGLDVTDRYFEA</sequence>
<proteinExistence type="inferred from homology"/>
<dbReference type="PROSITE" id="PS00600">
    <property type="entry name" value="AA_TRANSFER_CLASS_3"/>
    <property type="match status" value="1"/>
</dbReference>
<dbReference type="AlphaFoldDB" id="Q2I6L9"/>